<comment type="similarity">
    <text evidence="1">Belongs to the GerABKA family.</text>
</comment>
<evidence type="ECO:0000256" key="3">
    <source>
        <dbReference type="SAM" id="MobiDB-lite"/>
    </source>
</evidence>
<dbReference type="InterPro" id="IPR004995">
    <property type="entry name" value="Spore_Ger"/>
</dbReference>
<dbReference type="PIRSF" id="PIRSF005690">
    <property type="entry name" value="GerBA"/>
    <property type="match status" value="1"/>
</dbReference>
<dbReference type="Pfam" id="PF03323">
    <property type="entry name" value="GerA"/>
    <property type="match status" value="1"/>
</dbReference>
<organism evidence="5 6">
    <name type="scientific">Clostridium tanneri</name>
    <dbReference type="NCBI Taxonomy" id="3037988"/>
    <lineage>
        <taxon>Bacteria</taxon>
        <taxon>Bacillati</taxon>
        <taxon>Bacillota</taxon>
        <taxon>Clostridia</taxon>
        <taxon>Eubacteriales</taxon>
        <taxon>Clostridiaceae</taxon>
        <taxon>Clostridium</taxon>
    </lineage>
</organism>
<feature type="transmembrane region" description="Helical" evidence="4">
    <location>
        <begin position="423"/>
        <end position="450"/>
    </location>
</feature>
<dbReference type="RefSeq" id="WP_318796975.1">
    <property type="nucleotide sequence ID" value="NZ_JARUJP010000004.1"/>
</dbReference>
<reference evidence="5 6" key="1">
    <citation type="submission" date="2023-04" db="EMBL/GenBank/DDBJ databases">
        <title>Clostridium tannerae sp. nov., isolated from the fecal material of an alpaca.</title>
        <authorList>
            <person name="Miller S."/>
            <person name="Hendry M."/>
            <person name="King J."/>
            <person name="Sankaranarayanan K."/>
            <person name="Lawson P.A."/>
        </authorList>
    </citation>
    <scope>NUCLEOTIDE SEQUENCE [LARGE SCALE GENOMIC DNA]</scope>
    <source>
        <strain evidence="5 6">A1-XYC3</strain>
    </source>
</reference>
<feature type="region of interest" description="Disordered" evidence="3">
    <location>
        <begin position="1"/>
        <end position="23"/>
    </location>
</feature>
<dbReference type="InterPro" id="IPR050768">
    <property type="entry name" value="UPF0353/GerABKA_families"/>
</dbReference>
<feature type="compositionally biased region" description="Polar residues" evidence="3">
    <location>
        <begin position="1"/>
        <end position="21"/>
    </location>
</feature>
<dbReference type="Proteomes" id="UP001281656">
    <property type="component" value="Unassembled WGS sequence"/>
</dbReference>
<keyword evidence="2 4" id="KW-0472">Membrane</keyword>
<gene>
    <name evidence="5" type="ORF">P8V03_04785</name>
</gene>
<name>A0ABU4JR88_9CLOT</name>
<proteinExistence type="inferred from homology"/>
<dbReference type="EMBL" id="JARUJP010000004">
    <property type="protein sequence ID" value="MDW8800468.1"/>
    <property type="molecule type" value="Genomic_DNA"/>
</dbReference>
<evidence type="ECO:0000256" key="4">
    <source>
        <dbReference type="SAM" id="Phobius"/>
    </source>
</evidence>
<feature type="transmembrane region" description="Helical" evidence="4">
    <location>
        <begin position="390"/>
        <end position="411"/>
    </location>
</feature>
<evidence type="ECO:0000313" key="5">
    <source>
        <dbReference type="EMBL" id="MDW8800468.1"/>
    </source>
</evidence>
<feature type="transmembrane region" description="Helical" evidence="4">
    <location>
        <begin position="365"/>
        <end position="384"/>
    </location>
</feature>
<dbReference type="PANTHER" id="PTHR22550:SF5">
    <property type="entry name" value="LEUCINE ZIPPER PROTEIN 4"/>
    <property type="match status" value="1"/>
</dbReference>
<protein>
    <submittedName>
        <fullName evidence="5">Spore germination protein</fullName>
    </submittedName>
</protein>
<keyword evidence="4" id="KW-1133">Transmembrane helix</keyword>
<dbReference type="PANTHER" id="PTHR22550">
    <property type="entry name" value="SPORE GERMINATION PROTEIN"/>
    <property type="match status" value="1"/>
</dbReference>
<comment type="caution">
    <text evidence="5">The sequence shown here is derived from an EMBL/GenBank/DDBJ whole genome shotgun (WGS) entry which is preliminary data.</text>
</comment>
<sequence length="502" mass="55681">MSYNNENTEQKSNNSEFSNKSLPPYNDALTQINQLTTDSPDIIKKRVVFKDGKEGYVIYLKGLVNLELMFQVFISPILSLNSADLNNKDNVDKLPIPMVTYYYDVAKIVDEIFHGGTILIADSVNLAIGVWLKTPVKRDISEPIGEKSIKGPHEGFIEDISTNISLLRRNIKSRRLKFKVIEVGEITKQNVYVVYIDGIANGEVLNNLLNRIRNINIDALIDTGYIEQLVTDFPHSTLPQYQSTERTDKVIASLMEGKLAIMLDGTPTVSIVPVSFSAFFQAPDDYNSSWIAGFFIRLLRGFALILALFLPALYIAIVTFHYYAIPLDLLVPLSKGRARVPFTPIMEALFMEITIELLREAATRLPTYIGTTIGVVGGLVIGQAAVEAGIVGQLLLIVVAVTAIASYVIPNTDMALAIRLTRFAFMLLAGVFGMMGIIIGSSIFLAHLLVLESLGQPYFQPITPFKMKDLKDSFIRIPMKNLKSRPDIAKPSDVKRGKKGGK</sequence>
<keyword evidence="6" id="KW-1185">Reference proteome</keyword>
<evidence type="ECO:0000256" key="2">
    <source>
        <dbReference type="ARBA" id="ARBA00023136"/>
    </source>
</evidence>
<evidence type="ECO:0000256" key="1">
    <source>
        <dbReference type="ARBA" id="ARBA00005278"/>
    </source>
</evidence>
<accession>A0ABU4JR88</accession>
<feature type="transmembrane region" description="Helical" evidence="4">
    <location>
        <begin position="302"/>
        <end position="325"/>
    </location>
</feature>
<keyword evidence="4" id="KW-0812">Transmembrane</keyword>
<evidence type="ECO:0000313" key="6">
    <source>
        <dbReference type="Proteomes" id="UP001281656"/>
    </source>
</evidence>